<evidence type="ECO:0000313" key="5">
    <source>
        <dbReference type="Proteomes" id="UP001208692"/>
    </source>
</evidence>
<evidence type="ECO:0000313" key="2">
    <source>
        <dbReference type="EMBL" id="GJM51154.1"/>
    </source>
</evidence>
<dbReference type="EMBL" id="BQKB01000042">
    <property type="protein sequence ID" value="GJM53535.1"/>
    <property type="molecule type" value="Genomic_DNA"/>
</dbReference>
<dbReference type="Proteomes" id="UP001208692">
    <property type="component" value="Unassembled WGS sequence"/>
</dbReference>
<keyword evidence="1" id="KW-0472">Membrane</keyword>
<keyword evidence="1" id="KW-0812">Transmembrane</keyword>
<proteinExistence type="predicted"/>
<feature type="transmembrane region" description="Helical" evidence="1">
    <location>
        <begin position="24"/>
        <end position="51"/>
    </location>
</feature>
<protein>
    <submittedName>
        <fullName evidence="2">Uncharacterized protein</fullName>
    </submittedName>
</protein>
<sequence length="56" mass="6355">MLIVCCFIAGIVNENQLEFLEGIVLFPFAFVVMSFVWIPLAIINFICMACINKNKL</sequence>
<dbReference type="AlphaFoldDB" id="A0AAV5AWW0"/>
<evidence type="ECO:0000256" key="1">
    <source>
        <dbReference type="SAM" id="Phobius"/>
    </source>
</evidence>
<accession>A0AAV5AWW0</accession>
<reference evidence="2 5" key="1">
    <citation type="submission" date="2021-11" db="EMBL/GenBank/DDBJ databases">
        <title>Draft genome sequence of Capnocytophaga sp. strain KC07075 isolated from cat oral cavity.</title>
        <authorList>
            <person name="Suzuki M."/>
            <person name="Imaoka K."/>
            <person name="Kimura M."/>
            <person name="Morikawa S."/>
            <person name="Maeda K."/>
        </authorList>
    </citation>
    <scope>NUCLEOTIDE SEQUENCE</scope>
    <source>
        <strain evidence="2">KC07075</strain>
        <strain evidence="3 5">KC07079</strain>
    </source>
</reference>
<evidence type="ECO:0000313" key="3">
    <source>
        <dbReference type="EMBL" id="GJM53535.1"/>
    </source>
</evidence>
<dbReference type="EMBL" id="BQKA01000042">
    <property type="protein sequence ID" value="GJM51154.1"/>
    <property type="molecule type" value="Genomic_DNA"/>
</dbReference>
<name>A0AAV5AWW0_9FLAO</name>
<keyword evidence="5" id="KW-1185">Reference proteome</keyword>
<gene>
    <name evidence="2" type="ORF">RCZ15_21270</name>
    <name evidence="3" type="ORF">RCZ16_18510</name>
</gene>
<dbReference type="Proteomes" id="UP001207736">
    <property type="component" value="Unassembled WGS sequence"/>
</dbReference>
<keyword evidence="1" id="KW-1133">Transmembrane helix</keyword>
<comment type="caution">
    <text evidence="2">The sequence shown here is derived from an EMBL/GenBank/DDBJ whole genome shotgun (WGS) entry which is preliminary data.</text>
</comment>
<organism evidence="2 4">
    <name type="scientific">Capnocytophaga catalasegens</name>
    <dbReference type="NCBI Taxonomy" id="1004260"/>
    <lineage>
        <taxon>Bacteria</taxon>
        <taxon>Pseudomonadati</taxon>
        <taxon>Bacteroidota</taxon>
        <taxon>Flavobacteriia</taxon>
        <taxon>Flavobacteriales</taxon>
        <taxon>Flavobacteriaceae</taxon>
        <taxon>Capnocytophaga</taxon>
    </lineage>
</organism>
<evidence type="ECO:0000313" key="4">
    <source>
        <dbReference type="Proteomes" id="UP001207736"/>
    </source>
</evidence>